<evidence type="ECO:0000313" key="2">
    <source>
        <dbReference type="EMBL" id="ANP53264.1"/>
    </source>
</evidence>
<sequence length="86" mass="9294">MHEDPGGVRGRLLRGILNDLFQVEDATDAYVLAFGAETFQRLVESIGDLTAPREAVRAGGVYQGNAGPDRGKHGDQRGTQAADERR</sequence>
<dbReference type="Proteomes" id="UP000092659">
    <property type="component" value="Chromosome"/>
</dbReference>
<name>A0A1B1B372_9ACTN</name>
<evidence type="ECO:0000313" key="3">
    <source>
        <dbReference type="Proteomes" id="UP000092659"/>
    </source>
</evidence>
<feature type="compositionally biased region" description="Basic and acidic residues" evidence="1">
    <location>
        <begin position="69"/>
        <end position="86"/>
    </location>
</feature>
<dbReference type="KEGG" id="sgs:AVL59_30395"/>
<protein>
    <submittedName>
        <fullName evidence="2">Uncharacterized protein</fullName>
    </submittedName>
</protein>
<dbReference type="AlphaFoldDB" id="A0A1B1B372"/>
<dbReference type="STRING" id="68214.AVL59_30395"/>
<gene>
    <name evidence="2" type="ORF">AVL59_30395</name>
</gene>
<dbReference type="EMBL" id="CP016279">
    <property type="protein sequence ID" value="ANP53264.1"/>
    <property type="molecule type" value="Genomic_DNA"/>
</dbReference>
<organism evidence="2 3">
    <name type="scientific">Streptomyces griseochromogenes</name>
    <dbReference type="NCBI Taxonomy" id="68214"/>
    <lineage>
        <taxon>Bacteria</taxon>
        <taxon>Bacillati</taxon>
        <taxon>Actinomycetota</taxon>
        <taxon>Actinomycetes</taxon>
        <taxon>Kitasatosporales</taxon>
        <taxon>Streptomycetaceae</taxon>
        <taxon>Streptomyces</taxon>
    </lineage>
</organism>
<reference evidence="2 3" key="1">
    <citation type="submission" date="2016-06" db="EMBL/GenBank/DDBJ databases">
        <title>Complete genome sequence of Streptomyces griseochromogenes ATCC 14511, the Blasticidin S producer.</title>
        <authorList>
            <person name="Wu L."/>
        </authorList>
    </citation>
    <scope>NUCLEOTIDE SEQUENCE [LARGE SCALE GENOMIC DNA]</scope>
    <source>
        <strain evidence="2 3">ATCC 14511</strain>
    </source>
</reference>
<feature type="region of interest" description="Disordered" evidence="1">
    <location>
        <begin position="59"/>
        <end position="86"/>
    </location>
</feature>
<evidence type="ECO:0000256" key="1">
    <source>
        <dbReference type="SAM" id="MobiDB-lite"/>
    </source>
</evidence>
<proteinExistence type="predicted"/>
<accession>A0A1B1B372</accession>